<evidence type="ECO:0000256" key="1">
    <source>
        <dbReference type="SAM" id="MobiDB-lite"/>
    </source>
</evidence>
<dbReference type="PANTHER" id="PTHR12299">
    <property type="entry name" value="HYALURONIC ACID-BINDING PROTEIN 4"/>
    <property type="match status" value="1"/>
</dbReference>
<dbReference type="InterPro" id="IPR039764">
    <property type="entry name" value="HABP4/SERBP1-like"/>
</dbReference>
<feature type="compositionally biased region" description="Low complexity" evidence="1">
    <location>
        <begin position="366"/>
        <end position="382"/>
    </location>
</feature>
<evidence type="ECO:0000259" key="2">
    <source>
        <dbReference type="SMART" id="SM01233"/>
    </source>
</evidence>
<dbReference type="AlphaFoldDB" id="A0AA85ETQ3"/>
<dbReference type="InterPro" id="IPR006861">
    <property type="entry name" value="HABP4_PAIRBP1-bd"/>
</dbReference>
<feature type="region of interest" description="Disordered" evidence="1">
    <location>
        <begin position="37"/>
        <end position="259"/>
    </location>
</feature>
<evidence type="ECO:0000313" key="4">
    <source>
        <dbReference type="WBParaSite" id="SRDH1_23220.1"/>
    </source>
</evidence>
<dbReference type="PANTHER" id="PTHR12299:SF17">
    <property type="entry name" value="AT19571P-RELATED"/>
    <property type="match status" value="1"/>
</dbReference>
<dbReference type="SMART" id="SM01233">
    <property type="entry name" value="HABP4_PAI-RBP1"/>
    <property type="match status" value="1"/>
</dbReference>
<feature type="compositionally biased region" description="Gly residues" evidence="1">
    <location>
        <begin position="118"/>
        <end position="134"/>
    </location>
</feature>
<keyword evidence="3" id="KW-1185">Reference proteome</keyword>
<feature type="compositionally biased region" description="Basic and acidic residues" evidence="1">
    <location>
        <begin position="350"/>
        <end position="363"/>
    </location>
</feature>
<dbReference type="GO" id="GO:0003723">
    <property type="term" value="F:RNA binding"/>
    <property type="evidence" value="ECO:0007669"/>
    <property type="project" value="InterPro"/>
</dbReference>
<feature type="region of interest" description="Disordered" evidence="1">
    <location>
        <begin position="319"/>
        <end position="415"/>
    </location>
</feature>
<organism evidence="3 4">
    <name type="scientific">Schistosoma rodhaini</name>
    <dbReference type="NCBI Taxonomy" id="6188"/>
    <lineage>
        <taxon>Eukaryota</taxon>
        <taxon>Metazoa</taxon>
        <taxon>Spiralia</taxon>
        <taxon>Lophotrochozoa</taxon>
        <taxon>Platyhelminthes</taxon>
        <taxon>Trematoda</taxon>
        <taxon>Digenea</taxon>
        <taxon>Strigeidida</taxon>
        <taxon>Schistosomatoidea</taxon>
        <taxon>Schistosomatidae</taxon>
        <taxon>Schistosoma</taxon>
    </lineage>
</organism>
<protein>
    <submittedName>
        <fullName evidence="4">HABP4_PAI-RBP1 domain-containing protein</fullName>
    </submittedName>
</protein>
<name>A0AA85ETQ3_9TREM</name>
<sequence>MAGVNHAYQYSVEVKSRFSLFLDDTLNSEDPDILLSKLQSKRGEKTKKDKPHLQQQHVAPIKVDTITKNEVKVETATPKPGSRVSKTPNSTEPPPVPPEDVQITSAKGTDEPISTFGRGPGRGASRGMRVGRGQGPRMAPTEAPQGSVSDLNAPRRPSFEPTGRGRGRGREMFGRSRGLPFNSNRDFDNHDGPNGQVPRQYGRRDGNRSSQDVDGQTMPESGDSEQVVRFADDRNEVEDQPEHGTAENGAGVIVSTETAVEEEPKSCTLEEYKAMRQSSKPAVFLNNKGLRKAYDGKDLFANMVAHRKVQEVSKDIYEVEEKENEPEEHQSIDIDFSFADNFGSRRRGGRGFESRGFDRERGNARGAGPRSQRGSRGRGQIRSDGRGSGFGRVLPVNDQIPPPAIYNGQEFPSLN</sequence>
<dbReference type="GO" id="GO:0005737">
    <property type="term" value="C:cytoplasm"/>
    <property type="evidence" value="ECO:0007669"/>
    <property type="project" value="TreeGrafter"/>
</dbReference>
<accession>A0AA85ETQ3</accession>
<reference evidence="4" key="2">
    <citation type="submission" date="2023-11" db="UniProtKB">
        <authorList>
            <consortium name="WormBaseParasite"/>
        </authorList>
    </citation>
    <scope>IDENTIFICATION</scope>
</reference>
<feature type="domain" description="Hyaluronan/mRNA-binding protein" evidence="2">
    <location>
        <begin position="197"/>
        <end position="296"/>
    </location>
</feature>
<dbReference type="GO" id="GO:0005634">
    <property type="term" value="C:nucleus"/>
    <property type="evidence" value="ECO:0007669"/>
    <property type="project" value="TreeGrafter"/>
</dbReference>
<reference evidence="3" key="1">
    <citation type="submission" date="2022-06" db="EMBL/GenBank/DDBJ databases">
        <authorList>
            <person name="Berger JAMES D."/>
            <person name="Berger JAMES D."/>
        </authorList>
    </citation>
    <scope>NUCLEOTIDE SEQUENCE [LARGE SCALE GENOMIC DNA]</scope>
</reference>
<proteinExistence type="predicted"/>
<dbReference type="Proteomes" id="UP000050792">
    <property type="component" value="Unassembled WGS sequence"/>
</dbReference>
<evidence type="ECO:0000313" key="3">
    <source>
        <dbReference type="Proteomes" id="UP000050792"/>
    </source>
</evidence>
<dbReference type="WBParaSite" id="SRDH1_23220.1">
    <property type="protein sequence ID" value="SRDH1_23220.1"/>
    <property type="gene ID" value="SRDH1_23220"/>
</dbReference>